<reference evidence="1 2" key="1">
    <citation type="journal article" date="2017" name="Antonie Van Leeuwenhoek">
        <title>Rhizobium rhizosphaerae sp. nov., a novel species isolated from rice rhizosphere.</title>
        <authorList>
            <person name="Zhao J.J."/>
            <person name="Zhang J."/>
            <person name="Zhang R.J."/>
            <person name="Zhang C.W."/>
            <person name="Yin H.Q."/>
            <person name="Zhang X.X."/>
        </authorList>
    </citation>
    <scope>NUCLEOTIDE SEQUENCE [LARGE SCALE GENOMIC DNA]</scope>
    <source>
        <strain evidence="1 2">S18K6</strain>
    </source>
</reference>
<accession>A0AAV3V5X8</accession>
<evidence type="ECO:0000313" key="2">
    <source>
        <dbReference type="Proteomes" id="UP000006320"/>
    </source>
</evidence>
<sequence>MSPEHVLRKRYALRAASTASLFMGVAHVIHDAFSTPRPEGSIYFLPTPQKVNKKGRPPASFYSCAS</sequence>
<gene>
    <name evidence="1" type="ORF">GCHA_4360</name>
</gene>
<comment type="caution">
    <text evidence="1">The sequence shown here is derived from an EMBL/GenBank/DDBJ whole genome shotgun (WGS) entry which is preliminary data.</text>
</comment>
<proteinExistence type="predicted"/>
<organism evidence="1 2">
    <name type="scientific">Paraglaciecola chathamensis S18K6</name>
    <dbReference type="NCBI Taxonomy" id="1127672"/>
    <lineage>
        <taxon>Bacteria</taxon>
        <taxon>Pseudomonadati</taxon>
        <taxon>Pseudomonadota</taxon>
        <taxon>Gammaproteobacteria</taxon>
        <taxon>Alteromonadales</taxon>
        <taxon>Alteromonadaceae</taxon>
        <taxon>Paraglaciecola</taxon>
    </lineage>
</organism>
<protein>
    <submittedName>
        <fullName evidence="1">Uncharacterized protein</fullName>
    </submittedName>
</protein>
<name>A0AAV3V5X8_9ALTE</name>
<dbReference type="Proteomes" id="UP000006320">
    <property type="component" value="Unassembled WGS sequence"/>
</dbReference>
<dbReference type="AlphaFoldDB" id="A0AAV3V5X8"/>
<dbReference type="EMBL" id="BAEM01000056">
    <property type="protein sequence ID" value="GAC12278.1"/>
    <property type="molecule type" value="Genomic_DNA"/>
</dbReference>
<evidence type="ECO:0000313" key="1">
    <source>
        <dbReference type="EMBL" id="GAC12278.1"/>
    </source>
</evidence>